<dbReference type="AlphaFoldDB" id="A0A0D2HUV6"/>
<dbReference type="Proteomes" id="UP000053789">
    <property type="component" value="Unassembled WGS sequence"/>
</dbReference>
<keyword evidence="3" id="KW-0732">Signal</keyword>
<organism evidence="4 5">
    <name type="scientific">Cladophialophora bantiana (strain ATCC 10958 / CBS 173.52 / CDC B-1940 / NIH 8579)</name>
    <name type="common">Xylohypha bantiana</name>
    <dbReference type="NCBI Taxonomy" id="1442370"/>
    <lineage>
        <taxon>Eukaryota</taxon>
        <taxon>Fungi</taxon>
        <taxon>Dikarya</taxon>
        <taxon>Ascomycota</taxon>
        <taxon>Pezizomycotina</taxon>
        <taxon>Eurotiomycetes</taxon>
        <taxon>Chaetothyriomycetidae</taxon>
        <taxon>Chaetothyriales</taxon>
        <taxon>Herpotrichiellaceae</taxon>
        <taxon>Cladophialophora</taxon>
    </lineage>
</organism>
<accession>A0A0D2HUV6</accession>
<evidence type="ECO:0000313" key="4">
    <source>
        <dbReference type="EMBL" id="KIW88319.1"/>
    </source>
</evidence>
<gene>
    <name evidence="4" type="ORF">Z519_10886</name>
</gene>
<dbReference type="GeneID" id="27703814"/>
<evidence type="ECO:0000256" key="1">
    <source>
        <dbReference type="SAM" id="MobiDB-lite"/>
    </source>
</evidence>
<keyword evidence="5" id="KW-1185">Reference proteome</keyword>
<proteinExistence type="predicted"/>
<keyword evidence="2" id="KW-1133">Transmembrane helix</keyword>
<name>A0A0D2HUV6_CLAB1</name>
<feature type="chain" id="PRO_5002243962" description="Mid2 domain-containing protein" evidence="3">
    <location>
        <begin position="21"/>
        <end position="303"/>
    </location>
</feature>
<evidence type="ECO:0000313" key="5">
    <source>
        <dbReference type="Proteomes" id="UP000053789"/>
    </source>
</evidence>
<reference evidence="4" key="1">
    <citation type="submission" date="2015-01" db="EMBL/GenBank/DDBJ databases">
        <title>The Genome Sequence of Cladophialophora bantiana CBS 173.52.</title>
        <authorList>
            <consortium name="The Broad Institute Genomics Platform"/>
            <person name="Cuomo C."/>
            <person name="de Hoog S."/>
            <person name="Gorbushina A."/>
            <person name="Stielow B."/>
            <person name="Teixiera M."/>
            <person name="Abouelleil A."/>
            <person name="Chapman S.B."/>
            <person name="Priest M."/>
            <person name="Young S.K."/>
            <person name="Wortman J."/>
            <person name="Nusbaum C."/>
            <person name="Birren B."/>
        </authorList>
    </citation>
    <scope>NUCLEOTIDE SEQUENCE [LARGE SCALE GENOMIC DNA]</scope>
    <source>
        <strain evidence="4">CBS 173.52</strain>
    </source>
</reference>
<protein>
    <recommendedName>
        <fullName evidence="6">Mid2 domain-containing protein</fullName>
    </recommendedName>
</protein>
<feature type="transmembrane region" description="Helical" evidence="2">
    <location>
        <begin position="212"/>
        <end position="234"/>
    </location>
</feature>
<dbReference type="RefSeq" id="XP_016614988.1">
    <property type="nucleotide sequence ID" value="XM_016768601.1"/>
</dbReference>
<feature type="region of interest" description="Disordered" evidence="1">
    <location>
        <begin position="268"/>
        <end position="303"/>
    </location>
</feature>
<keyword evidence="2" id="KW-0472">Membrane</keyword>
<feature type="compositionally biased region" description="Polar residues" evidence="1">
    <location>
        <begin position="268"/>
        <end position="277"/>
    </location>
</feature>
<dbReference type="HOGENOM" id="CLU_055859_4_1_1"/>
<feature type="signal peptide" evidence="3">
    <location>
        <begin position="1"/>
        <end position="20"/>
    </location>
</feature>
<dbReference type="EMBL" id="KN846999">
    <property type="protein sequence ID" value="KIW88319.1"/>
    <property type="molecule type" value="Genomic_DNA"/>
</dbReference>
<evidence type="ECO:0000256" key="2">
    <source>
        <dbReference type="SAM" id="Phobius"/>
    </source>
</evidence>
<evidence type="ECO:0000256" key="3">
    <source>
        <dbReference type="SAM" id="SignalP"/>
    </source>
</evidence>
<dbReference type="OrthoDB" id="5215637at2759"/>
<sequence>MQRLITGSFVLVALFSIAHAATTVCYNPDGTQTVKDTYSPCFPTTNVTHCCPEDSTCLKNGLCLMKNDTTLNTGLCTDSTWQDDACFPRCLTSQRKPGPSSLYRCSNHNWCCSDGASNATSCCRDEGVKLFPIIAHAAVENGSAFLHGYSIAPIASIITNGALASSTALQTVTFTTDISGSPITITATTTGDPNPVAIREVNSSSASLSTGLGTGLGVGVPLLAVIGFLSFLLFREKKRHRATLESMSSNDGYPLVTHHQTMLPGQYQVASGSSEDQSPYPMPHPAEVDSRETKVARLELPAS</sequence>
<keyword evidence="2" id="KW-0812">Transmembrane</keyword>
<evidence type="ECO:0008006" key="6">
    <source>
        <dbReference type="Google" id="ProtNLM"/>
    </source>
</evidence>
<feature type="compositionally biased region" description="Basic and acidic residues" evidence="1">
    <location>
        <begin position="286"/>
        <end position="297"/>
    </location>
</feature>